<accession>A0A0S4R000</accession>
<sequence>MPDPTAPLIPLSLTHLPTVGGLAVPWITPRAGDGRYLFGAVDSDRKDQALVRRLCGVCGRRLDERLVLLMRLSDLPRRCTAEPALHPSCLAYTVAACPMIQGNLDHYRTIPHRLDPTMIPAADEAARRGFPAEAWFAVWLDGYTVIPDHGTRTASYAGSLPRRIRPLTWGPLFGE</sequence>
<evidence type="ECO:0000313" key="2">
    <source>
        <dbReference type="Proteomes" id="UP000198802"/>
    </source>
</evidence>
<dbReference type="EMBL" id="FAOZ01000055">
    <property type="protein sequence ID" value="CUU61079.1"/>
    <property type="molecule type" value="Genomic_DNA"/>
</dbReference>
<keyword evidence="2" id="KW-1185">Reference proteome</keyword>
<proteinExistence type="predicted"/>
<dbReference type="Proteomes" id="UP000198802">
    <property type="component" value="Unassembled WGS sequence"/>
</dbReference>
<organism evidence="1 2">
    <name type="scientific">Parafrankia irregularis</name>
    <dbReference type="NCBI Taxonomy" id="795642"/>
    <lineage>
        <taxon>Bacteria</taxon>
        <taxon>Bacillati</taxon>
        <taxon>Actinomycetota</taxon>
        <taxon>Actinomycetes</taxon>
        <taxon>Frankiales</taxon>
        <taxon>Frankiaceae</taxon>
        <taxon>Parafrankia</taxon>
    </lineage>
</organism>
<reference evidence="2" key="1">
    <citation type="submission" date="2015-11" db="EMBL/GenBank/DDBJ databases">
        <authorList>
            <person name="Varghese N."/>
        </authorList>
    </citation>
    <scope>NUCLEOTIDE SEQUENCE [LARGE SCALE GENOMIC DNA]</scope>
    <source>
        <strain evidence="2">DSM 45899</strain>
    </source>
</reference>
<dbReference type="AlphaFoldDB" id="A0A0S4R000"/>
<name>A0A0S4R000_9ACTN</name>
<protein>
    <submittedName>
        <fullName evidence="1">Uncharacterized protein</fullName>
    </submittedName>
</protein>
<dbReference type="RefSeq" id="WP_091286909.1">
    <property type="nucleotide sequence ID" value="NZ_FAOZ01000055.1"/>
</dbReference>
<gene>
    <name evidence="1" type="ORF">Ga0074812_15515</name>
</gene>
<evidence type="ECO:0000313" key="1">
    <source>
        <dbReference type="EMBL" id="CUU61079.1"/>
    </source>
</evidence>